<evidence type="ECO:0000313" key="3">
    <source>
        <dbReference type="Proteomes" id="UP001597185"/>
    </source>
</evidence>
<keyword evidence="3" id="KW-1185">Reference proteome</keyword>
<dbReference type="InterPro" id="IPR011330">
    <property type="entry name" value="Glyco_hydro/deAcase_b/a-brl"/>
</dbReference>
<comment type="caution">
    <text evidence="2">The sequence shown here is derived from an EMBL/GenBank/DDBJ whole genome shotgun (WGS) entry which is preliminary data.</text>
</comment>
<dbReference type="EMBL" id="JBHUDB010000010">
    <property type="protein sequence ID" value="MFD1571292.1"/>
    <property type="molecule type" value="Genomic_DNA"/>
</dbReference>
<dbReference type="SUPFAM" id="SSF88713">
    <property type="entry name" value="Glycoside hydrolase/deacetylase"/>
    <property type="match status" value="1"/>
</dbReference>
<feature type="domain" description="NodB homology" evidence="1">
    <location>
        <begin position="37"/>
        <end position="157"/>
    </location>
</feature>
<gene>
    <name evidence="2" type="ORF">ACFR9T_11945</name>
</gene>
<organism evidence="2 3">
    <name type="scientific">Halorubrum laminariae</name>
    <dbReference type="NCBI Taxonomy" id="1433523"/>
    <lineage>
        <taxon>Archaea</taxon>
        <taxon>Methanobacteriati</taxon>
        <taxon>Methanobacteriota</taxon>
        <taxon>Stenosarchaea group</taxon>
        <taxon>Halobacteria</taxon>
        <taxon>Halobacteriales</taxon>
        <taxon>Haloferacaceae</taxon>
        <taxon>Halorubrum</taxon>
    </lineage>
</organism>
<name>A0ABD6C333_9EURY</name>
<dbReference type="InterPro" id="IPR002509">
    <property type="entry name" value="NODB_dom"/>
</dbReference>
<dbReference type="Gene3D" id="3.20.20.370">
    <property type="entry name" value="Glycoside hydrolase/deacetylase"/>
    <property type="match status" value="1"/>
</dbReference>
<reference evidence="2 3" key="1">
    <citation type="journal article" date="2019" name="Int. J. Syst. Evol. Microbiol.">
        <title>The Global Catalogue of Microorganisms (GCM) 10K type strain sequencing project: providing services to taxonomists for standard genome sequencing and annotation.</title>
        <authorList>
            <consortium name="The Broad Institute Genomics Platform"/>
            <consortium name="The Broad Institute Genome Sequencing Center for Infectious Disease"/>
            <person name="Wu L."/>
            <person name="Ma J."/>
        </authorList>
    </citation>
    <scope>NUCLEOTIDE SEQUENCE [LARGE SCALE GENOMIC DNA]</scope>
    <source>
        <strain evidence="2 3">CGMCC 1.12689</strain>
    </source>
</reference>
<evidence type="ECO:0000259" key="1">
    <source>
        <dbReference type="Pfam" id="PF01522"/>
    </source>
</evidence>
<dbReference type="RefSeq" id="WP_256418985.1">
    <property type="nucleotide sequence ID" value="NZ_JANHDL010000011.1"/>
</dbReference>
<sequence>MPGVVTLSVELELGWGMHDKQEYGHLSNDRSAETVALERLLSLADRYNIPITFDIVGHLLEDSCPGHHTGPFRDGWWTEDPGTDVESHPQFYAPDLVKEIQNREVDHEIATHTYSHHLAEVAPDEELAEELSKATAIHREFGLPSPKSIVMPRHQRPNYYVIKDNNIKTIRKPFEEYEPRFSNPVTKLWWLLTRNHPVSKVHRRKGLIETTVTPHPSLTAVSLPNGRSPPHPIFRTIPSRIRRRLHRQYLIKAMDQAIESNKHVHLWTHVYNFANDDQWEPMSAGLGHLGSLHDENQVLIKRMQELREGDIS</sequence>
<protein>
    <submittedName>
        <fullName evidence="2">Polysaccharide deacetylase family protein</fullName>
    </submittedName>
</protein>
<evidence type="ECO:0000313" key="2">
    <source>
        <dbReference type="EMBL" id="MFD1571292.1"/>
    </source>
</evidence>
<accession>A0ABD6C333</accession>
<proteinExistence type="predicted"/>
<dbReference type="Pfam" id="PF01522">
    <property type="entry name" value="Polysacc_deac_1"/>
    <property type="match status" value="1"/>
</dbReference>
<dbReference type="Proteomes" id="UP001597185">
    <property type="component" value="Unassembled WGS sequence"/>
</dbReference>
<dbReference type="AlphaFoldDB" id="A0ABD6C333"/>